<dbReference type="AlphaFoldDB" id="A0A645BY90"/>
<feature type="compositionally biased region" description="Basic and acidic residues" evidence="1">
    <location>
        <begin position="366"/>
        <end position="380"/>
    </location>
</feature>
<comment type="caution">
    <text evidence="2">The sequence shown here is derived from an EMBL/GenBank/DDBJ whole genome shotgun (WGS) entry which is preliminary data.</text>
</comment>
<evidence type="ECO:0000313" key="2">
    <source>
        <dbReference type="EMBL" id="MPM70078.1"/>
    </source>
</evidence>
<dbReference type="EMBL" id="VSSQ01023257">
    <property type="protein sequence ID" value="MPM70078.1"/>
    <property type="molecule type" value="Genomic_DNA"/>
</dbReference>
<feature type="region of interest" description="Disordered" evidence="1">
    <location>
        <begin position="288"/>
        <end position="319"/>
    </location>
</feature>
<feature type="region of interest" description="Disordered" evidence="1">
    <location>
        <begin position="366"/>
        <end position="393"/>
    </location>
</feature>
<organism evidence="2">
    <name type="scientific">bioreactor metagenome</name>
    <dbReference type="NCBI Taxonomy" id="1076179"/>
    <lineage>
        <taxon>unclassified sequences</taxon>
        <taxon>metagenomes</taxon>
        <taxon>ecological metagenomes</taxon>
    </lineage>
</organism>
<sequence>MCVRELLANALDEHAHAERNDEGFRFLLHYEETVDKADHRTGQDCQQNGEPHIHAAVHELNCHDARKAHYPTYGEVASRRDDGQRYAEGDNFVHRRVLENVEQVIGRVEIRFKEDHRDQHHKDGHDRLLLGYSAQDASTEPFCRYLHTGSLLLFFPVVQPDGQHQNRALEHHLQIGRNAEQVHTVGHQRNQEHTEHRAQNAALAALEGRSADHNREDGVRFVVLADDRSGGCNAGKQHDRTDGGHQPAYGIDQYHAALNRNAREFRSDLVAAGVADGAPAVGLVVEYPQKKQARQKDDERNGEDAHRSGTDCGKYRLRGGQPGHMLRCSTRIDQRDGTVDRAHAVCDEQRFRLRQRTATDEHHTVQKAQKRAEQNAHEQGVDLSAASMRLRGD</sequence>
<proteinExistence type="predicted"/>
<reference evidence="2" key="1">
    <citation type="submission" date="2019-08" db="EMBL/GenBank/DDBJ databases">
        <authorList>
            <person name="Kucharzyk K."/>
            <person name="Murdoch R.W."/>
            <person name="Higgins S."/>
            <person name="Loffler F."/>
        </authorList>
    </citation>
    <scope>NUCLEOTIDE SEQUENCE</scope>
</reference>
<feature type="compositionally biased region" description="Basic and acidic residues" evidence="1">
    <location>
        <begin position="294"/>
        <end position="309"/>
    </location>
</feature>
<accession>A0A645BY90</accession>
<gene>
    <name evidence="2" type="ORF">SDC9_117029</name>
</gene>
<protein>
    <submittedName>
        <fullName evidence="2">Uncharacterized protein</fullName>
    </submittedName>
</protein>
<name>A0A645BY90_9ZZZZ</name>
<evidence type="ECO:0000256" key="1">
    <source>
        <dbReference type="SAM" id="MobiDB-lite"/>
    </source>
</evidence>